<dbReference type="EMBL" id="CP036298">
    <property type="protein sequence ID" value="QDV24860.1"/>
    <property type="molecule type" value="Genomic_DNA"/>
</dbReference>
<dbReference type="PANTHER" id="PTHR12110">
    <property type="entry name" value="HYDROXYPYRUVATE ISOMERASE"/>
    <property type="match status" value="1"/>
</dbReference>
<dbReference type="EC" id="5.3.99.-" evidence="3"/>
<evidence type="ECO:0000313" key="4">
    <source>
        <dbReference type="Proteomes" id="UP000318017"/>
    </source>
</evidence>
<dbReference type="Gene3D" id="3.20.20.150">
    <property type="entry name" value="Divalent-metal-dependent TIM barrel enzymes"/>
    <property type="match status" value="1"/>
</dbReference>
<proteinExistence type="predicted"/>
<dbReference type="SUPFAM" id="SSF51658">
    <property type="entry name" value="Xylose isomerase-like"/>
    <property type="match status" value="1"/>
</dbReference>
<dbReference type="PROSITE" id="PS51318">
    <property type="entry name" value="TAT"/>
    <property type="match status" value="1"/>
</dbReference>
<dbReference type="InterPro" id="IPR050312">
    <property type="entry name" value="IolE/XylAMocC-like"/>
</dbReference>
<dbReference type="OrthoDB" id="9814946at2"/>
<name>A0A518G8E6_9BACT</name>
<evidence type="ECO:0000313" key="3">
    <source>
        <dbReference type="EMBL" id="QDV24860.1"/>
    </source>
</evidence>
<dbReference type="AlphaFoldDB" id="A0A518G8E6"/>
<evidence type="ECO:0000259" key="2">
    <source>
        <dbReference type="Pfam" id="PF01261"/>
    </source>
</evidence>
<sequence>MQPQLPSTERRNFITTAASALAATTVAFHTSQVRAQQPTPTAVSGDLAASASDSNSTKSNLRYCLNMSTINSSKVPLREQLQIASNAGYDAVELWLRDIETYTKGGGALNDLRKELEDLGLGVDSAIAFGAWIVDDDQKRRAGLEQSKRDMDILRQIGGRRIAAPPVGATNEAGLNLDRAAERYRALLEIGRSQEVVPQIELWGFSKNLSTLAEVLYVAAAANDPDACLLLDVYHLYKGGNDFNNVGLIPAQKMHCLHMNDYPAEPQRAEISDQHRVYPGDGVAPLTSILQTLVAGGFDGTLSLELFNRSYWELAPQEVANTGIARMKAAVALAGISEA</sequence>
<feature type="compositionally biased region" description="Polar residues" evidence="1">
    <location>
        <begin position="32"/>
        <end position="42"/>
    </location>
</feature>
<reference evidence="3 4" key="1">
    <citation type="submission" date="2019-02" db="EMBL/GenBank/DDBJ databases">
        <title>Deep-cultivation of Planctomycetes and their phenomic and genomic characterization uncovers novel biology.</title>
        <authorList>
            <person name="Wiegand S."/>
            <person name="Jogler M."/>
            <person name="Boedeker C."/>
            <person name="Pinto D."/>
            <person name="Vollmers J."/>
            <person name="Rivas-Marin E."/>
            <person name="Kohn T."/>
            <person name="Peeters S.H."/>
            <person name="Heuer A."/>
            <person name="Rast P."/>
            <person name="Oberbeckmann S."/>
            <person name="Bunk B."/>
            <person name="Jeske O."/>
            <person name="Meyerdierks A."/>
            <person name="Storesund J.E."/>
            <person name="Kallscheuer N."/>
            <person name="Luecker S."/>
            <person name="Lage O.M."/>
            <person name="Pohl T."/>
            <person name="Merkel B.J."/>
            <person name="Hornburger P."/>
            <person name="Mueller R.-W."/>
            <person name="Bruemmer F."/>
            <person name="Labrenz M."/>
            <person name="Spormann A.M."/>
            <person name="Op den Camp H."/>
            <person name="Overmann J."/>
            <person name="Amann R."/>
            <person name="Jetten M.S.M."/>
            <person name="Mascher T."/>
            <person name="Medema M.H."/>
            <person name="Devos D.P."/>
            <person name="Kaster A.-K."/>
            <person name="Ovreas L."/>
            <person name="Rohde M."/>
            <person name="Galperin M.Y."/>
            <person name="Jogler C."/>
        </authorList>
    </citation>
    <scope>NUCLEOTIDE SEQUENCE [LARGE SCALE GENOMIC DNA]</scope>
    <source>
        <strain evidence="3 4">Q31a</strain>
    </source>
</reference>
<dbReference type="RefSeq" id="WP_145079114.1">
    <property type="nucleotide sequence ID" value="NZ_CP036298.1"/>
</dbReference>
<feature type="region of interest" description="Disordered" evidence="1">
    <location>
        <begin position="32"/>
        <end position="57"/>
    </location>
</feature>
<dbReference type="GO" id="GO:0016853">
    <property type="term" value="F:isomerase activity"/>
    <property type="evidence" value="ECO:0007669"/>
    <property type="project" value="UniProtKB-KW"/>
</dbReference>
<accession>A0A518G8E6</accession>
<protein>
    <submittedName>
        <fullName evidence="3">Inosose isomerase</fullName>
        <ecNumber evidence="3">5.3.99.-</ecNumber>
    </submittedName>
</protein>
<dbReference type="InterPro" id="IPR006311">
    <property type="entry name" value="TAT_signal"/>
</dbReference>
<evidence type="ECO:0000256" key="1">
    <source>
        <dbReference type="SAM" id="MobiDB-lite"/>
    </source>
</evidence>
<dbReference type="Proteomes" id="UP000318017">
    <property type="component" value="Chromosome"/>
</dbReference>
<dbReference type="InterPro" id="IPR013022">
    <property type="entry name" value="Xyl_isomerase-like_TIM-brl"/>
</dbReference>
<dbReference type="PANTHER" id="PTHR12110:SF48">
    <property type="entry name" value="BLL3656 PROTEIN"/>
    <property type="match status" value="1"/>
</dbReference>
<dbReference type="KEGG" id="ahel:Q31a_31820"/>
<keyword evidence="3" id="KW-0413">Isomerase</keyword>
<keyword evidence="4" id="KW-1185">Reference proteome</keyword>
<organism evidence="3 4">
    <name type="scientific">Aureliella helgolandensis</name>
    <dbReference type="NCBI Taxonomy" id="2527968"/>
    <lineage>
        <taxon>Bacteria</taxon>
        <taxon>Pseudomonadati</taxon>
        <taxon>Planctomycetota</taxon>
        <taxon>Planctomycetia</taxon>
        <taxon>Pirellulales</taxon>
        <taxon>Pirellulaceae</taxon>
        <taxon>Aureliella</taxon>
    </lineage>
</organism>
<feature type="domain" description="Xylose isomerase-like TIM barrel" evidence="2">
    <location>
        <begin position="82"/>
        <end position="329"/>
    </location>
</feature>
<dbReference type="Pfam" id="PF01261">
    <property type="entry name" value="AP_endonuc_2"/>
    <property type="match status" value="1"/>
</dbReference>
<gene>
    <name evidence="3" type="primary">iolI</name>
    <name evidence="3" type="ORF">Q31a_31820</name>
</gene>
<dbReference type="InterPro" id="IPR036237">
    <property type="entry name" value="Xyl_isomerase-like_sf"/>
</dbReference>